<evidence type="ECO:0000256" key="7">
    <source>
        <dbReference type="PROSITE-ProRule" id="PRU00236"/>
    </source>
</evidence>
<dbReference type="PROSITE" id="PS50305">
    <property type="entry name" value="SIRTUIN"/>
    <property type="match status" value="1"/>
</dbReference>
<accession>A0ABN8S6A7</accession>
<dbReference type="Proteomes" id="UP001159405">
    <property type="component" value="Unassembled WGS sequence"/>
</dbReference>
<evidence type="ECO:0000256" key="5">
    <source>
        <dbReference type="ARBA" id="ARBA00023027"/>
    </source>
</evidence>
<comment type="caution">
    <text evidence="9">The sequence shown here is derived from an EMBL/GenBank/DDBJ whole genome shotgun (WGS) entry which is preliminary data.</text>
</comment>
<dbReference type="Gene3D" id="2.20.28.200">
    <property type="match status" value="1"/>
</dbReference>
<proteinExistence type="inferred from homology"/>
<dbReference type="InterPro" id="IPR003000">
    <property type="entry name" value="Sirtuin"/>
</dbReference>
<dbReference type="EMBL" id="CALNXK010000531">
    <property type="protein sequence ID" value="CAH3187262.1"/>
    <property type="molecule type" value="Genomic_DNA"/>
</dbReference>
<evidence type="ECO:0000313" key="10">
    <source>
        <dbReference type="Proteomes" id="UP001159405"/>
    </source>
</evidence>
<reference evidence="9 10" key="1">
    <citation type="submission" date="2022-05" db="EMBL/GenBank/DDBJ databases">
        <authorList>
            <consortium name="Genoscope - CEA"/>
            <person name="William W."/>
        </authorList>
    </citation>
    <scope>NUCLEOTIDE SEQUENCE [LARGE SCALE GENOMIC DNA]</scope>
</reference>
<dbReference type="InterPro" id="IPR050134">
    <property type="entry name" value="NAD-dep_sirtuin_deacylases"/>
</dbReference>
<feature type="binding site" evidence="7">
    <location>
        <position position="166"/>
    </location>
    <ligand>
        <name>Zn(2+)</name>
        <dbReference type="ChEBI" id="CHEBI:29105"/>
    </ligand>
</feature>
<protein>
    <recommendedName>
        <fullName evidence="1">protein acetyllysine N-acetyltransferase</fullName>
        <ecNumber evidence="1">2.3.1.286</ecNumber>
    </recommendedName>
</protein>
<evidence type="ECO:0000259" key="8">
    <source>
        <dbReference type="PROSITE" id="PS50305"/>
    </source>
</evidence>
<keyword evidence="3 7" id="KW-0479">Metal-binding</keyword>
<feature type="binding site" evidence="7">
    <location>
        <position position="144"/>
    </location>
    <ligand>
        <name>Zn(2+)</name>
        <dbReference type="ChEBI" id="CHEBI:29105"/>
    </ligand>
</feature>
<sequence>MSVNYAAGLSDYPHKGKCGLPEVFDSPEQLDVKMADLIQLFRESKYIVIHTGAGVSTAAGIPDFRGPKGVWTLEEKGLAPQMDTTFDEAKPSLTHMALLKLVQENFVKYIISQNVDGLHLKSGLQRSKLSELHGNMFVEKCDRCGTEYVRQHAMTTVGLKKTGGVCEKKRVRGHCRGKLQDTILDWEDSLPYQDLVLAEHHSRQADLAVCLGTSLQIQPSGNLPVLTVKNGGKLVIVNLQKTRQDKKATLIINHYVDKVMKALMDGLGLSIPSFTGKPWWTTPCKDMNSTETKDQVEDRNNDQVNCKALCVKRFKQDHEEDDGK</sequence>
<dbReference type="SUPFAM" id="SSF52467">
    <property type="entry name" value="DHS-like NAD/FAD-binding domain"/>
    <property type="match status" value="1"/>
</dbReference>
<dbReference type="InterPro" id="IPR026590">
    <property type="entry name" value="Ssirtuin_cat_dom"/>
</dbReference>
<feature type="domain" description="Deacetylase sirtuin-type" evidence="8">
    <location>
        <begin position="27"/>
        <end position="270"/>
    </location>
</feature>
<keyword evidence="4 7" id="KW-0862">Zinc</keyword>
<evidence type="ECO:0000256" key="1">
    <source>
        <dbReference type="ARBA" id="ARBA00012928"/>
    </source>
</evidence>
<feature type="binding site" evidence="7">
    <location>
        <position position="175"/>
    </location>
    <ligand>
        <name>Zn(2+)</name>
        <dbReference type="ChEBI" id="CHEBI:29105"/>
    </ligand>
</feature>
<evidence type="ECO:0000256" key="3">
    <source>
        <dbReference type="ARBA" id="ARBA00022723"/>
    </source>
</evidence>
<evidence type="ECO:0000313" key="9">
    <source>
        <dbReference type="EMBL" id="CAH3187262.1"/>
    </source>
</evidence>
<dbReference type="Pfam" id="PF02146">
    <property type="entry name" value="SIR2"/>
    <property type="match status" value="1"/>
</dbReference>
<evidence type="ECO:0000256" key="2">
    <source>
        <dbReference type="ARBA" id="ARBA00022679"/>
    </source>
</evidence>
<feature type="binding site" evidence="7">
    <location>
        <position position="141"/>
    </location>
    <ligand>
        <name>Zn(2+)</name>
        <dbReference type="ChEBI" id="CHEBI:29105"/>
    </ligand>
</feature>
<evidence type="ECO:0000256" key="6">
    <source>
        <dbReference type="ARBA" id="ARBA00038170"/>
    </source>
</evidence>
<evidence type="ECO:0000256" key="4">
    <source>
        <dbReference type="ARBA" id="ARBA00022833"/>
    </source>
</evidence>
<dbReference type="PANTHER" id="PTHR11085:SF12">
    <property type="entry name" value="NAD-DEPENDENT PROTEIN DEACYLASE SIRTUIN-6"/>
    <property type="match status" value="1"/>
</dbReference>
<organism evidence="9 10">
    <name type="scientific">Porites lobata</name>
    <dbReference type="NCBI Taxonomy" id="104759"/>
    <lineage>
        <taxon>Eukaryota</taxon>
        <taxon>Metazoa</taxon>
        <taxon>Cnidaria</taxon>
        <taxon>Anthozoa</taxon>
        <taxon>Hexacorallia</taxon>
        <taxon>Scleractinia</taxon>
        <taxon>Fungiina</taxon>
        <taxon>Poritidae</taxon>
        <taxon>Porites</taxon>
    </lineage>
</organism>
<comment type="similarity">
    <text evidence="6">Belongs to the sirtuin family. Class IV subfamily.</text>
</comment>
<keyword evidence="10" id="KW-1185">Reference proteome</keyword>
<feature type="active site" description="Proton acceptor" evidence="7">
    <location>
        <position position="133"/>
    </location>
</feature>
<dbReference type="Gene3D" id="3.40.50.1220">
    <property type="entry name" value="TPP-binding domain"/>
    <property type="match status" value="1"/>
</dbReference>
<dbReference type="PANTHER" id="PTHR11085">
    <property type="entry name" value="NAD-DEPENDENT PROTEIN DEACYLASE SIRTUIN-5, MITOCHONDRIAL-RELATED"/>
    <property type="match status" value="1"/>
</dbReference>
<keyword evidence="2" id="KW-0808">Transferase</keyword>
<dbReference type="EC" id="2.3.1.286" evidence="1"/>
<gene>
    <name evidence="9" type="ORF">PLOB_00037170</name>
</gene>
<keyword evidence="5" id="KW-0520">NAD</keyword>
<dbReference type="InterPro" id="IPR029035">
    <property type="entry name" value="DHS-like_NAD/FAD-binding_dom"/>
</dbReference>
<name>A0ABN8S6A7_9CNID</name>